<reference evidence="2 3" key="1">
    <citation type="journal article" date="2016" name="Nat. Commun.">
        <title>Ectomycorrhizal ecology is imprinted in the genome of the dominant symbiotic fungus Cenococcum geophilum.</title>
        <authorList>
            <consortium name="DOE Joint Genome Institute"/>
            <person name="Peter M."/>
            <person name="Kohler A."/>
            <person name="Ohm R.A."/>
            <person name="Kuo A."/>
            <person name="Krutzmann J."/>
            <person name="Morin E."/>
            <person name="Arend M."/>
            <person name="Barry K.W."/>
            <person name="Binder M."/>
            <person name="Choi C."/>
            <person name="Clum A."/>
            <person name="Copeland A."/>
            <person name="Grisel N."/>
            <person name="Haridas S."/>
            <person name="Kipfer T."/>
            <person name="LaButti K."/>
            <person name="Lindquist E."/>
            <person name="Lipzen A."/>
            <person name="Maire R."/>
            <person name="Meier B."/>
            <person name="Mihaltcheva S."/>
            <person name="Molinier V."/>
            <person name="Murat C."/>
            <person name="Poggeler S."/>
            <person name="Quandt C.A."/>
            <person name="Sperisen C."/>
            <person name="Tritt A."/>
            <person name="Tisserant E."/>
            <person name="Crous P.W."/>
            <person name="Henrissat B."/>
            <person name="Nehls U."/>
            <person name="Egli S."/>
            <person name="Spatafora J.W."/>
            <person name="Grigoriev I.V."/>
            <person name="Martin F.M."/>
        </authorList>
    </citation>
    <scope>NUCLEOTIDE SEQUENCE [LARGE SCALE GENOMIC DNA]</scope>
    <source>
        <strain evidence="2 3">CBS 207.34</strain>
    </source>
</reference>
<feature type="region of interest" description="Disordered" evidence="1">
    <location>
        <begin position="174"/>
        <end position="206"/>
    </location>
</feature>
<protein>
    <submittedName>
        <fullName evidence="2">Uncharacterized protein</fullName>
    </submittedName>
</protein>
<evidence type="ECO:0000256" key="1">
    <source>
        <dbReference type="SAM" id="MobiDB-lite"/>
    </source>
</evidence>
<dbReference type="EMBL" id="KV751087">
    <property type="protein sequence ID" value="OCL01730.1"/>
    <property type="molecule type" value="Genomic_DNA"/>
</dbReference>
<evidence type="ECO:0000313" key="3">
    <source>
        <dbReference type="Proteomes" id="UP000250140"/>
    </source>
</evidence>
<organism evidence="2 3">
    <name type="scientific">Glonium stellatum</name>
    <dbReference type="NCBI Taxonomy" id="574774"/>
    <lineage>
        <taxon>Eukaryota</taxon>
        <taxon>Fungi</taxon>
        <taxon>Dikarya</taxon>
        <taxon>Ascomycota</taxon>
        <taxon>Pezizomycotina</taxon>
        <taxon>Dothideomycetes</taxon>
        <taxon>Pleosporomycetidae</taxon>
        <taxon>Gloniales</taxon>
        <taxon>Gloniaceae</taxon>
        <taxon>Glonium</taxon>
    </lineage>
</organism>
<feature type="compositionally biased region" description="Low complexity" evidence="1">
    <location>
        <begin position="175"/>
        <end position="199"/>
    </location>
</feature>
<evidence type="ECO:0000313" key="2">
    <source>
        <dbReference type="EMBL" id="OCL01730.1"/>
    </source>
</evidence>
<feature type="compositionally biased region" description="Basic and acidic residues" evidence="1">
    <location>
        <begin position="14"/>
        <end position="34"/>
    </location>
</feature>
<proteinExistence type="predicted"/>
<dbReference type="AlphaFoldDB" id="A0A8E2JLF6"/>
<sequence>MQAIRRIVKARRDRRADLGDGRKHDGERSHDNRPHRAPTREQQQVWVMIVVETDYGLVMEVWFGLHGRFDPLQVWIRMDRALEGEGVGGVSNGQPGLCGQCEATWEAAIPGRALLLRVRAWRQSPRCTQERRHHELRWEAVTQLQNGGYRAALRVFQGIAPTCAAFDAGQKATRSSNGAESHASASASANQRRSSAAAQRPIVGRT</sequence>
<accession>A0A8E2JLF6</accession>
<dbReference type="Proteomes" id="UP000250140">
    <property type="component" value="Unassembled WGS sequence"/>
</dbReference>
<feature type="region of interest" description="Disordered" evidence="1">
    <location>
        <begin position="12"/>
        <end position="40"/>
    </location>
</feature>
<keyword evidence="3" id="KW-1185">Reference proteome</keyword>
<gene>
    <name evidence="2" type="ORF">AOQ84DRAFT_383436</name>
</gene>
<name>A0A8E2JLF6_9PEZI</name>